<evidence type="ECO:0000259" key="3">
    <source>
        <dbReference type="PROSITE" id="PS50048"/>
    </source>
</evidence>
<feature type="region of interest" description="Disordered" evidence="2">
    <location>
        <begin position="1"/>
        <end position="26"/>
    </location>
</feature>
<sequence length="84" mass="8921">MASSPQASSSKASTSSSIPAPKKLNSCDACRSRKIRCDRILPAEGSSPSDSGIPPPCKQCGNLGIECTTTWRPKRRGPPSEYLK</sequence>
<dbReference type="GeneID" id="91093019"/>
<protein>
    <recommendedName>
        <fullName evidence="3">Zn(2)-C6 fungal-type domain-containing protein</fullName>
    </recommendedName>
</protein>
<evidence type="ECO:0000313" key="5">
    <source>
        <dbReference type="Proteomes" id="UP001355207"/>
    </source>
</evidence>
<dbReference type="SUPFAM" id="SSF57701">
    <property type="entry name" value="Zn2/Cys6 DNA-binding domain"/>
    <property type="match status" value="1"/>
</dbReference>
<dbReference type="AlphaFoldDB" id="A0AAX4JRB7"/>
<accession>A0AAX4JRB7</accession>
<dbReference type="RefSeq" id="XP_066074221.1">
    <property type="nucleotide sequence ID" value="XM_066218124.1"/>
</dbReference>
<evidence type="ECO:0000256" key="2">
    <source>
        <dbReference type="SAM" id="MobiDB-lite"/>
    </source>
</evidence>
<dbReference type="SMART" id="SM00066">
    <property type="entry name" value="GAL4"/>
    <property type="match status" value="1"/>
</dbReference>
<feature type="domain" description="Zn(2)-C6 fungal-type" evidence="3">
    <location>
        <begin position="26"/>
        <end position="69"/>
    </location>
</feature>
<dbReference type="InterPro" id="IPR001138">
    <property type="entry name" value="Zn2Cys6_DnaBD"/>
</dbReference>
<dbReference type="Proteomes" id="UP001355207">
    <property type="component" value="Chromosome 3"/>
</dbReference>
<keyword evidence="1" id="KW-0539">Nucleus</keyword>
<dbReference type="Gene3D" id="4.10.240.10">
    <property type="entry name" value="Zn(2)-C6 fungal-type DNA-binding domain"/>
    <property type="match status" value="1"/>
</dbReference>
<dbReference type="Pfam" id="PF00172">
    <property type="entry name" value="Zn_clus"/>
    <property type="match status" value="1"/>
</dbReference>
<gene>
    <name evidence="4" type="ORF">L201_002347</name>
</gene>
<dbReference type="CDD" id="cd00067">
    <property type="entry name" value="GAL4"/>
    <property type="match status" value="1"/>
</dbReference>
<evidence type="ECO:0000313" key="4">
    <source>
        <dbReference type="EMBL" id="WWC87458.1"/>
    </source>
</evidence>
<evidence type="ECO:0000256" key="1">
    <source>
        <dbReference type="ARBA" id="ARBA00023242"/>
    </source>
</evidence>
<dbReference type="InterPro" id="IPR050797">
    <property type="entry name" value="Carb_Metab_Trans_Reg"/>
</dbReference>
<dbReference type="PROSITE" id="PS50048">
    <property type="entry name" value="ZN2_CY6_FUNGAL_2"/>
    <property type="match status" value="1"/>
</dbReference>
<reference evidence="4 5" key="1">
    <citation type="submission" date="2024-01" db="EMBL/GenBank/DDBJ databases">
        <title>Comparative genomics of Cryptococcus and Kwoniella reveals pathogenesis evolution and contrasting modes of karyotype evolution via chromosome fusion or intercentromeric recombination.</title>
        <authorList>
            <person name="Coelho M.A."/>
            <person name="David-Palma M."/>
            <person name="Shea T."/>
            <person name="Bowers K."/>
            <person name="McGinley-Smith S."/>
            <person name="Mohammad A.W."/>
            <person name="Gnirke A."/>
            <person name="Yurkov A.M."/>
            <person name="Nowrousian M."/>
            <person name="Sun S."/>
            <person name="Cuomo C.A."/>
            <person name="Heitman J."/>
        </authorList>
    </citation>
    <scope>NUCLEOTIDE SEQUENCE [LARGE SCALE GENOMIC DNA]</scope>
    <source>
        <strain evidence="4 5">CBS 6074</strain>
    </source>
</reference>
<dbReference type="PANTHER" id="PTHR31668">
    <property type="entry name" value="GLUCOSE TRANSPORT TRANSCRIPTION REGULATOR RGT1-RELATED-RELATED"/>
    <property type="match status" value="1"/>
</dbReference>
<dbReference type="EMBL" id="CP144100">
    <property type="protein sequence ID" value="WWC87458.1"/>
    <property type="molecule type" value="Genomic_DNA"/>
</dbReference>
<dbReference type="GO" id="GO:0008270">
    <property type="term" value="F:zinc ion binding"/>
    <property type="evidence" value="ECO:0007669"/>
    <property type="project" value="InterPro"/>
</dbReference>
<organism evidence="4 5">
    <name type="scientific">Kwoniella dendrophila CBS 6074</name>
    <dbReference type="NCBI Taxonomy" id="1295534"/>
    <lineage>
        <taxon>Eukaryota</taxon>
        <taxon>Fungi</taxon>
        <taxon>Dikarya</taxon>
        <taxon>Basidiomycota</taxon>
        <taxon>Agaricomycotina</taxon>
        <taxon>Tremellomycetes</taxon>
        <taxon>Tremellales</taxon>
        <taxon>Cryptococcaceae</taxon>
        <taxon>Kwoniella</taxon>
    </lineage>
</organism>
<dbReference type="InterPro" id="IPR036864">
    <property type="entry name" value="Zn2-C6_fun-type_DNA-bd_sf"/>
</dbReference>
<dbReference type="GO" id="GO:0000981">
    <property type="term" value="F:DNA-binding transcription factor activity, RNA polymerase II-specific"/>
    <property type="evidence" value="ECO:0007669"/>
    <property type="project" value="InterPro"/>
</dbReference>
<keyword evidence="5" id="KW-1185">Reference proteome</keyword>
<name>A0AAX4JRB7_9TREE</name>
<proteinExistence type="predicted"/>
<feature type="compositionally biased region" description="Low complexity" evidence="2">
    <location>
        <begin position="1"/>
        <end position="23"/>
    </location>
</feature>